<feature type="domain" description="MYND-type" evidence="5">
    <location>
        <begin position="415"/>
        <end position="452"/>
    </location>
</feature>
<gene>
    <name evidence="6" type="ORF">NP233_g5010</name>
</gene>
<proteinExistence type="predicted"/>
<dbReference type="Gene3D" id="6.10.140.2220">
    <property type="match status" value="3"/>
</dbReference>
<feature type="domain" description="MYND-type" evidence="5">
    <location>
        <begin position="797"/>
        <end position="835"/>
    </location>
</feature>
<keyword evidence="3" id="KW-0862">Zinc</keyword>
<evidence type="ECO:0000256" key="4">
    <source>
        <dbReference type="PROSITE-ProRule" id="PRU00134"/>
    </source>
</evidence>
<evidence type="ECO:0000259" key="5">
    <source>
        <dbReference type="PROSITE" id="PS50865"/>
    </source>
</evidence>
<feature type="domain" description="MYND-type" evidence="5">
    <location>
        <begin position="16"/>
        <end position="54"/>
    </location>
</feature>
<name>A0AAD5VVZ1_9AGAR</name>
<dbReference type="InterPro" id="IPR002893">
    <property type="entry name" value="Znf_MYND"/>
</dbReference>
<dbReference type="PANTHER" id="PTHR10237:SF14">
    <property type="entry name" value="MYND-TYPE DOMAIN-CONTAINING PROTEIN"/>
    <property type="match status" value="1"/>
</dbReference>
<dbReference type="GO" id="GO:0000981">
    <property type="term" value="F:DNA-binding transcription factor activity, RNA polymerase II-specific"/>
    <property type="evidence" value="ECO:0007669"/>
    <property type="project" value="TreeGrafter"/>
</dbReference>
<protein>
    <recommendedName>
        <fullName evidence="5">MYND-type domain-containing protein</fullName>
    </recommendedName>
</protein>
<evidence type="ECO:0000256" key="3">
    <source>
        <dbReference type="ARBA" id="ARBA00022833"/>
    </source>
</evidence>
<dbReference type="PANTHER" id="PTHR10237">
    <property type="entry name" value="DEFORMED EPIDERMAL AUTOREGULATORY FACTOR 1 HOMOLOG SUPPRESSIN"/>
    <property type="match status" value="1"/>
</dbReference>
<sequence>MESKFSKIQMTTVRTCTSCQSTEPPPKRCGACKKAWYCSPACQKHDWVRHIFECNPSREITTADHLALAVRQGVTPEHVDTVSDYGFLSTVSRRDTIMLFGVYVGLLDVLGVKPLILHKWRKEGTLVENIEKEFDQIPEDLRGDYYLWFTKNQHVFSSGLTLQSHLKRQSNLEEDSRQAWCFIGRPPEASTNDIQRWTSSLPSEDRDCFTLYTLLLSGPYPSPVRPMWIHFGFCACPDEGAEKKLARSYKRLIRACSFKEFCIAYRSSSLASLFLRTGEDEYSNPYLLDVLSRSPHEHNPVWDLKQYICNWSSVDIAYASVAPPPPPRWGFPPSQNAVDRQTLVELYKKFFDLGENANPLELNKARLEDCLFQFFTEELSLYLKPTKTYKRLLSLRAPRTARRAYQMSDTTEHQCSSCHRPAPPKQCSACKVAWYCDADCQKKDWVRHIFDCSSSKPITTANYLALAVKEQRLRDDPQTCRDYGFGKVDILTASKEVLGLYTVLLDPDRLGSSAERGEHYAWFIRHQDVFAKPKDTQRTAERTDDLFRRVWTFIGRSPTTPIEEIHRWRRSLPEDGQDCFLFYTTLLLDAPPSAAFESWIRFGFCGCQNERAERELLGQYHELVRKTTFNDFCTAYSSSTLLQLFRSKSIVISDRFVGTILASPNFRNSVWDLKQYIKGKSTPGVDTSHLQPVPSVMVDYGFINCQRESEHKLLFNVYKRFFDMESADPFQLHGACLEGRLFHYFTEDLGMTLDPFKVLCAHPAGEYRPYPNSLNPCFSPVDRSCWLQMPRISERQCNFCHHAEPPPKQCVACKKAWYCSVDCQKIDWVRHIFDCNPTRPINTADHLALACSKFTIPEHPQTCADYGFSFVDRDTAIPLLGLYAGLLHPHRIGVKPYTLHKWRVNGQLVENIKKTFDALPEKARGSCYTWFLENQDVLDGRRTQEQREDQMKVEIMAHFKRAWALMGRDPSTHPNKILEWREALSDKDDNCFQLYSLLLSDCRPSTSFHELWVSFGFCGCADDAAERQLVECYLELMRKTTFDDFCNAYASTSLVTLFREKGVNIGNPFVVDVLSSPLKEIKSVWKLRLYTEIKKARGLEDESGPAPDVCEDYDFDNCEDPEEEKLLFELYKGFFDMRTKVNPFDLHHACTKGRLFSYFTRDLGLKLRLKKTYQRLLENSHTPSDG</sequence>
<evidence type="ECO:0000256" key="1">
    <source>
        <dbReference type="ARBA" id="ARBA00022723"/>
    </source>
</evidence>
<evidence type="ECO:0000313" key="6">
    <source>
        <dbReference type="EMBL" id="KAJ3569498.1"/>
    </source>
</evidence>
<keyword evidence="2 4" id="KW-0863">Zinc-finger</keyword>
<organism evidence="6 7">
    <name type="scientific">Leucocoprinus birnbaumii</name>
    <dbReference type="NCBI Taxonomy" id="56174"/>
    <lineage>
        <taxon>Eukaryota</taxon>
        <taxon>Fungi</taxon>
        <taxon>Dikarya</taxon>
        <taxon>Basidiomycota</taxon>
        <taxon>Agaricomycotina</taxon>
        <taxon>Agaricomycetes</taxon>
        <taxon>Agaricomycetidae</taxon>
        <taxon>Agaricales</taxon>
        <taxon>Agaricineae</taxon>
        <taxon>Agaricaceae</taxon>
        <taxon>Leucocoprinus</taxon>
    </lineage>
</organism>
<dbReference type="GO" id="GO:0008270">
    <property type="term" value="F:zinc ion binding"/>
    <property type="evidence" value="ECO:0007669"/>
    <property type="project" value="UniProtKB-KW"/>
</dbReference>
<dbReference type="Pfam" id="PF01753">
    <property type="entry name" value="zf-MYND"/>
    <property type="match status" value="3"/>
</dbReference>
<dbReference type="EMBL" id="JANIEX010000284">
    <property type="protein sequence ID" value="KAJ3569498.1"/>
    <property type="molecule type" value="Genomic_DNA"/>
</dbReference>
<dbReference type="Proteomes" id="UP001213000">
    <property type="component" value="Unassembled WGS sequence"/>
</dbReference>
<dbReference type="InterPro" id="IPR024119">
    <property type="entry name" value="TF_DEAF-1"/>
</dbReference>
<evidence type="ECO:0000256" key="2">
    <source>
        <dbReference type="ARBA" id="ARBA00022771"/>
    </source>
</evidence>
<accession>A0AAD5VVZ1</accession>
<reference evidence="6" key="1">
    <citation type="submission" date="2022-07" db="EMBL/GenBank/DDBJ databases">
        <title>Genome Sequence of Leucocoprinus birnbaumii.</title>
        <authorList>
            <person name="Buettner E."/>
        </authorList>
    </citation>
    <scope>NUCLEOTIDE SEQUENCE</scope>
    <source>
        <strain evidence="6">VT141</strain>
    </source>
</reference>
<dbReference type="SUPFAM" id="SSF144232">
    <property type="entry name" value="HIT/MYND zinc finger-like"/>
    <property type="match status" value="3"/>
</dbReference>
<dbReference type="AlphaFoldDB" id="A0AAD5VVZ1"/>
<comment type="caution">
    <text evidence="6">The sequence shown here is derived from an EMBL/GenBank/DDBJ whole genome shotgun (WGS) entry which is preliminary data.</text>
</comment>
<evidence type="ECO:0000313" key="7">
    <source>
        <dbReference type="Proteomes" id="UP001213000"/>
    </source>
</evidence>
<keyword evidence="7" id="KW-1185">Reference proteome</keyword>
<dbReference type="PROSITE" id="PS50865">
    <property type="entry name" value="ZF_MYND_2"/>
    <property type="match status" value="3"/>
</dbReference>
<dbReference type="GO" id="GO:0005634">
    <property type="term" value="C:nucleus"/>
    <property type="evidence" value="ECO:0007669"/>
    <property type="project" value="TreeGrafter"/>
</dbReference>
<keyword evidence="1" id="KW-0479">Metal-binding</keyword>
<dbReference type="PROSITE" id="PS01360">
    <property type="entry name" value="ZF_MYND_1"/>
    <property type="match status" value="2"/>
</dbReference>